<organism evidence="4 5">
    <name type="scientific">Cryobacterium psychrotolerans</name>
    <dbReference type="NCBI Taxonomy" id="386301"/>
    <lineage>
        <taxon>Bacteria</taxon>
        <taxon>Bacillati</taxon>
        <taxon>Actinomycetota</taxon>
        <taxon>Actinomycetes</taxon>
        <taxon>Micrococcales</taxon>
        <taxon>Microbacteriaceae</taxon>
        <taxon>Cryobacterium</taxon>
    </lineage>
</organism>
<evidence type="ECO:0000313" key="4">
    <source>
        <dbReference type="EMBL" id="SDK16830.1"/>
    </source>
</evidence>
<evidence type="ECO:0000313" key="5">
    <source>
        <dbReference type="Proteomes" id="UP000198701"/>
    </source>
</evidence>
<feature type="DNA-binding region" description="H-T-H motif" evidence="2">
    <location>
        <begin position="10"/>
        <end position="29"/>
    </location>
</feature>
<dbReference type="SUPFAM" id="SSF46689">
    <property type="entry name" value="Homeodomain-like"/>
    <property type="match status" value="1"/>
</dbReference>
<reference evidence="4 5" key="1">
    <citation type="submission" date="2016-10" db="EMBL/GenBank/DDBJ databases">
        <authorList>
            <person name="de Groot N.N."/>
        </authorList>
    </citation>
    <scope>NUCLEOTIDE SEQUENCE [LARGE SCALE GENOMIC DNA]</scope>
    <source>
        <strain evidence="4 5">CGMCC 1.5382</strain>
    </source>
</reference>
<keyword evidence="5" id="KW-1185">Reference proteome</keyword>
<evidence type="ECO:0000259" key="3">
    <source>
        <dbReference type="PROSITE" id="PS50977"/>
    </source>
</evidence>
<dbReference type="STRING" id="386301.SAMN05216282_103171"/>
<dbReference type="AlphaFoldDB" id="A0A1G8ZRQ0"/>
<dbReference type="GO" id="GO:0003677">
    <property type="term" value="F:DNA binding"/>
    <property type="evidence" value="ECO:0007669"/>
    <property type="project" value="UniProtKB-UniRule"/>
</dbReference>
<dbReference type="Pfam" id="PF00440">
    <property type="entry name" value="TetR_N"/>
    <property type="match status" value="1"/>
</dbReference>
<accession>A0A1G8ZRQ0</accession>
<dbReference type="PROSITE" id="PS50977">
    <property type="entry name" value="HTH_TETR_2"/>
    <property type="match status" value="1"/>
</dbReference>
<dbReference type="InterPro" id="IPR009057">
    <property type="entry name" value="Homeodomain-like_sf"/>
</dbReference>
<evidence type="ECO:0000256" key="2">
    <source>
        <dbReference type="PROSITE-ProRule" id="PRU00335"/>
    </source>
</evidence>
<dbReference type="Gene3D" id="1.10.357.10">
    <property type="entry name" value="Tetracycline Repressor, domain 2"/>
    <property type="match status" value="1"/>
</dbReference>
<proteinExistence type="predicted"/>
<gene>
    <name evidence="4" type="ORF">SAMN05216282_103171</name>
</gene>
<feature type="domain" description="HTH tetR-type" evidence="3">
    <location>
        <begin position="1"/>
        <end position="47"/>
    </location>
</feature>
<name>A0A1G8ZRQ0_9MICO</name>
<dbReference type="InterPro" id="IPR001647">
    <property type="entry name" value="HTH_TetR"/>
</dbReference>
<evidence type="ECO:0000256" key="1">
    <source>
        <dbReference type="ARBA" id="ARBA00023125"/>
    </source>
</evidence>
<keyword evidence="1 2" id="KW-0238">DNA-binding</keyword>
<sequence length="179" mass="19041">MLERGYVATSIGAIADEAGVAVQTIYNSIGNKAEVLSAVLDLAAAGPDAPALLPDVMRRRVAAAVSAPEIIRILADWFTELHARTSGVFRVIGQATAVDPEVAKLELRRAAGRLHHYGEAASALRARRGLRAGLSDHEAAAAIWALGHPQVYESFVTDLGWSASAYREWLGKTLKATLS</sequence>
<dbReference type="Proteomes" id="UP000198701">
    <property type="component" value="Unassembled WGS sequence"/>
</dbReference>
<protein>
    <submittedName>
        <fullName evidence="4">Transcriptional regulator, TetR family</fullName>
    </submittedName>
</protein>
<dbReference type="EMBL" id="FNFU01000003">
    <property type="protein sequence ID" value="SDK16830.1"/>
    <property type="molecule type" value="Genomic_DNA"/>
</dbReference>